<organism evidence="2 3">
    <name type="scientific">Paraburkholderia humisilvae</name>
    <dbReference type="NCBI Taxonomy" id="627669"/>
    <lineage>
        <taxon>Bacteria</taxon>
        <taxon>Pseudomonadati</taxon>
        <taxon>Pseudomonadota</taxon>
        <taxon>Betaproteobacteria</taxon>
        <taxon>Burkholderiales</taxon>
        <taxon>Burkholderiaceae</taxon>
        <taxon>Paraburkholderia</taxon>
    </lineage>
</organism>
<accession>A0A6J5DBB3</accession>
<evidence type="ECO:0000313" key="3">
    <source>
        <dbReference type="Proteomes" id="UP000494363"/>
    </source>
</evidence>
<keyword evidence="1" id="KW-0472">Membrane</keyword>
<keyword evidence="1" id="KW-0812">Transmembrane</keyword>
<evidence type="ECO:0000256" key="1">
    <source>
        <dbReference type="SAM" id="Phobius"/>
    </source>
</evidence>
<feature type="transmembrane region" description="Helical" evidence="1">
    <location>
        <begin position="60"/>
        <end position="76"/>
    </location>
</feature>
<gene>
    <name evidence="2" type="ORF">LMG29542_01496</name>
</gene>
<keyword evidence="3" id="KW-1185">Reference proteome</keyword>
<name>A0A6J5DBB3_9BURK</name>
<evidence type="ECO:0000313" key="2">
    <source>
        <dbReference type="EMBL" id="CAB3751560.1"/>
    </source>
</evidence>
<dbReference type="Proteomes" id="UP000494363">
    <property type="component" value="Unassembled WGS sequence"/>
</dbReference>
<dbReference type="AlphaFoldDB" id="A0A6J5DBB3"/>
<feature type="transmembrane region" description="Helical" evidence="1">
    <location>
        <begin position="161"/>
        <end position="182"/>
    </location>
</feature>
<sequence>MPRTAYLAFAGFFLALVCASPVEYSRLIDSDCRLIERVTLVCAWLFTPCALWLIVRRNFWSGRILAVVTALSMVFLRTNAEWLREQGIGSALLFSSATVLRFISLLLLTSAKRRGWFILPQSAFESKTAGKVKPPMPVLQAAIGILLGAGMMLSADERHSLNVRLVGAGLMTVAFVLLGVFVKRYRQR</sequence>
<reference evidence="2 3" key="1">
    <citation type="submission" date="2020-04" db="EMBL/GenBank/DDBJ databases">
        <authorList>
            <person name="De Canck E."/>
        </authorList>
    </citation>
    <scope>NUCLEOTIDE SEQUENCE [LARGE SCALE GENOMIC DNA]</scope>
    <source>
        <strain evidence="2 3">LMG 29542</strain>
    </source>
</reference>
<dbReference type="EMBL" id="CADIKH010000006">
    <property type="protein sequence ID" value="CAB3751560.1"/>
    <property type="molecule type" value="Genomic_DNA"/>
</dbReference>
<proteinExistence type="predicted"/>
<feature type="transmembrane region" description="Helical" evidence="1">
    <location>
        <begin position="136"/>
        <end position="155"/>
    </location>
</feature>
<keyword evidence="1" id="KW-1133">Transmembrane helix</keyword>
<feature type="transmembrane region" description="Helical" evidence="1">
    <location>
        <begin position="88"/>
        <end position="108"/>
    </location>
</feature>
<feature type="transmembrane region" description="Helical" evidence="1">
    <location>
        <begin position="35"/>
        <end position="55"/>
    </location>
</feature>
<protein>
    <submittedName>
        <fullName evidence="2">Uncharacterized protein</fullName>
    </submittedName>
</protein>